<sequence>MPTAQKRAEGETGDPAPSSDEEQQQHISGKRIDDAQLDDGLRDRSIRNAAEALRAMLREKCDDQDIVYSATLDV</sequence>
<reference evidence="2 3" key="1">
    <citation type="submission" date="2020-02" db="EMBL/GenBank/DDBJ databases">
        <title>Draft genome sequence of Haematococcus lacustris strain NIES-144.</title>
        <authorList>
            <person name="Morimoto D."/>
            <person name="Nakagawa S."/>
            <person name="Yoshida T."/>
            <person name="Sawayama S."/>
        </authorList>
    </citation>
    <scope>NUCLEOTIDE SEQUENCE [LARGE SCALE GENOMIC DNA]</scope>
    <source>
        <strain evidence="2 3">NIES-144</strain>
    </source>
</reference>
<feature type="compositionally biased region" description="Basic and acidic residues" evidence="1">
    <location>
        <begin position="30"/>
        <end position="39"/>
    </location>
</feature>
<keyword evidence="3" id="KW-1185">Reference proteome</keyword>
<organism evidence="2 3">
    <name type="scientific">Haematococcus lacustris</name>
    <name type="common">Green alga</name>
    <name type="synonym">Haematococcus pluvialis</name>
    <dbReference type="NCBI Taxonomy" id="44745"/>
    <lineage>
        <taxon>Eukaryota</taxon>
        <taxon>Viridiplantae</taxon>
        <taxon>Chlorophyta</taxon>
        <taxon>core chlorophytes</taxon>
        <taxon>Chlorophyceae</taxon>
        <taxon>CS clade</taxon>
        <taxon>Chlamydomonadales</taxon>
        <taxon>Haematococcaceae</taxon>
        <taxon>Haematococcus</taxon>
    </lineage>
</organism>
<dbReference type="AlphaFoldDB" id="A0A6A0A624"/>
<protein>
    <submittedName>
        <fullName evidence="2">Uncharacterized protein</fullName>
    </submittedName>
</protein>
<dbReference type="Proteomes" id="UP000485058">
    <property type="component" value="Unassembled WGS sequence"/>
</dbReference>
<evidence type="ECO:0000256" key="1">
    <source>
        <dbReference type="SAM" id="MobiDB-lite"/>
    </source>
</evidence>
<feature type="region of interest" description="Disordered" evidence="1">
    <location>
        <begin position="1"/>
        <end position="39"/>
    </location>
</feature>
<comment type="caution">
    <text evidence="2">The sequence shown here is derived from an EMBL/GenBank/DDBJ whole genome shotgun (WGS) entry which is preliminary data.</text>
</comment>
<name>A0A6A0A624_HAELA</name>
<feature type="compositionally biased region" description="Basic and acidic residues" evidence="1">
    <location>
        <begin position="1"/>
        <end position="10"/>
    </location>
</feature>
<evidence type="ECO:0000313" key="3">
    <source>
        <dbReference type="Proteomes" id="UP000485058"/>
    </source>
</evidence>
<evidence type="ECO:0000313" key="2">
    <source>
        <dbReference type="EMBL" id="GFH27962.1"/>
    </source>
</evidence>
<dbReference type="EMBL" id="BLLF01003689">
    <property type="protein sequence ID" value="GFH27962.1"/>
    <property type="molecule type" value="Genomic_DNA"/>
</dbReference>
<gene>
    <name evidence="2" type="ORF">HaLaN_26363</name>
</gene>
<proteinExistence type="predicted"/>
<accession>A0A6A0A624</accession>